<proteinExistence type="predicted"/>
<dbReference type="Proteomes" id="UP000298246">
    <property type="component" value="Unassembled WGS sequence"/>
</dbReference>
<comment type="caution">
    <text evidence="1">The sequence shown here is derived from an EMBL/GenBank/DDBJ whole genome shotgun (WGS) entry which is preliminary data.</text>
</comment>
<gene>
    <name evidence="1" type="ORF">B5M42_19825</name>
</gene>
<organism evidence="1 2">
    <name type="scientific">Paenibacillus athensensis</name>
    <dbReference type="NCBI Taxonomy" id="1967502"/>
    <lineage>
        <taxon>Bacteria</taxon>
        <taxon>Bacillati</taxon>
        <taxon>Bacillota</taxon>
        <taxon>Bacilli</taxon>
        <taxon>Bacillales</taxon>
        <taxon>Paenibacillaceae</taxon>
        <taxon>Paenibacillus</taxon>
    </lineage>
</organism>
<evidence type="ECO:0000313" key="2">
    <source>
        <dbReference type="Proteomes" id="UP000298246"/>
    </source>
</evidence>
<name>A0A4Y8PUI5_9BACL</name>
<dbReference type="OrthoDB" id="2663909at2"/>
<sequence>MEYSLKTKGNQTSQLWLSDLLAKQNLDFRYVHMQHLTGVSDEFSLNIGLNICIHENKYPPGHPAHSYETIFLEHDFVYQETVSFDFHKFNEYQDAADKKMYEIVFSIIQAHKSEAIFYHTSGEEIFYYTHGNYLFNEIYLSWLQNHHSDLLEKIKYSIFTG</sequence>
<accession>A0A4Y8PUI5</accession>
<reference evidence="1 2" key="1">
    <citation type="submission" date="2017-03" db="EMBL/GenBank/DDBJ databases">
        <title>Isolation of Levoglucosan Utilizing Bacteria.</title>
        <authorList>
            <person name="Arya A.S."/>
        </authorList>
    </citation>
    <scope>NUCLEOTIDE SEQUENCE [LARGE SCALE GENOMIC DNA]</scope>
    <source>
        <strain evidence="1 2">MEC069</strain>
    </source>
</reference>
<dbReference type="AlphaFoldDB" id="A0A4Y8PUI5"/>
<evidence type="ECO:0000313" key="1">
    <source>
        <dbReference type="EMBL" id="TFE84597.1"/>
    </source>
</evidence>
<dbReference type="EMBL" id="MYFO01000033">
    <property type="protein sequence ID" value="TFE84597.1"/>
    <property type="molecule type" value="Genomic_DNA"/>
</dbReference>
<dbReference type="RefSeq" id="WP_134755995.1">
    <property type="nucleotide sequence ID" value="NZ_MYFO02000018.1"/>
</dbReference>
<keyword evidence="2" id="KW-1185">Reference proteome</keyword>
<protein>
    <submittedName>
        <fullName evidence="1">Uncharacterized protein</fullName>
    </submittedName>
</protein>